<dbReference type="Pfam" id="PF01955">
    <property type="entry name" value="CbiZ"/>
    <property type="match status" value="1"/>
</dbReference>
<evidence type="ECO:0000313" key="1">
    <source>
        <dbReference type="EMBL" id="MBW2941750.1"/>
    </source>
</evidence>
<dbReference type="EMBL" id="JAHWDQ010000003">
    <property type="protein sequence ID" value="MBW2941750.1"/>
    <property type="molecule type" value="Genomic_DNA"/>
</dbReference>
<name>A0ABS6VTW2_9GAMM</name>
<dbReference type="PANTHER" id="PTHR35336">
    <property type="entry name" value="ADENOSYLCOBINAMIDE AMIDOHYDROLASE"/>
    <property type="match status" value="1"/>
</dbReference>
<protein>
    <submittedName>
        <fullName evidence="1">Adenosylcobinamide amidohydrolase</fullName>
    </submittedName>
</protein>
<comment type="caution">
    <text evidence="1">The sequence shown here is derived from an EMBL/GenBank/DDBJ whole genome shotgun (WGS) entry which is preliminary data.</text>
</comment>
<evidence type="ECO:0000313" key="2">
    <source>
        <dbReference type="Proteomes" id="UP001166291"/>
    </source>
</evidence>
<gene>
    <name evidence="1" type="ORF">KXJ70_13220</name>
</gene>
<dbReference type="Proteomes" id="UP001166291">
    <property type="component" value="Unassembled WGS sequence"/>
</dbReference>
<organism evidence="1 2">
    <name type="scientific">Zhongshania aquimaris</name>
    <dbReference type="NCBI Taxonomy" id="2857107"/>
    <lineage>
        <taxon>Bacteria</taxon>
        <taxon>Pseudomonadati</taxon>
        <taxon>Pseudomonadota</taxon>
        <taxon>Gammaproteobacteria</taxon>
        <taxon>Cellvibrionales</taxon>
        <taxon>Spongiibacteraceae</taxon>
        <taxon>Zhongshania</taxon>
    </lineage>
</organism>
<proteinExistence type="predicted"/>
<dbReference type="InterPro" id="IPR002808">
    <property type="entry name" value="AdoCbi_amidolase"/>
</dbReference>
<reference evidence="1" key="1">
    <citation type="submission" date="2021-07" db="EMBL/GenBank/DDBJ databases">
        <title>Zhongshania sp. CAU 1632 isolated from seawater.</title>
        <authorList>
            <person name="Kim W."/>
        </authorList>
    </citation>
    <scope>NUCLEOTIDE SEQUENCE</scope>
    <source>
        <strain evidence="1">CAU 1632</strain>
    </source>
</reference>
<dbReference type="PANTHER" id="PTHR35336:SF5">
    <property type="entry name" value="ADENOSYLCOBINAMIDE AMIDOHYDROLASE"/>
    <property type="match status" value="1"/>
</dbReference>
<keyword evidence="2" id="KW-1185">Reference proteome</keyword>
<accession>A0ABS6VTW2</accession>
<dbReference type="RefSeq" id="WP_219043976.1">
    <property type="nucleotide sequence ID" value="NZ_JAHWDQ010000003.1"/>
</dbReference>
<sequence>MILKINNFTNLHQNDDHLHVAFSSPQRVLSSAILNGGIIKADHIVNRKVPKDSSTIEAPDVSLRNYAEQQGWQGNVVGMMTAAPMSSLRIEQSCVEGIDLTVLVTTGIDNARRAGDKADVQEVLALSKHVGTINLILICSAKLTDAAMLEAVMVATEGKAAALQDVGVVSPVSQRLATGTGTDAIAVVSGDGPEEIAFCGKHVLLGELIGRLVISAVTKSLASGFNGETPKR</sequence>
<dbReference type="InterPro" id="IPR052209">
    <property type="entry name" value="CbiZ"/>
</dbReference>